<accession>A0A3P7LK84</accession>
<keyword evidence="2" id="KW-1185">Reference proteome</keyword>
<dbReference type="OrthoDB" id="310870at2759"/>
<protein>
    <submittedName>
        <fullName evidence="1">Uncharacterized protein</fullName>
    </submittedName>
</protein>
<evidence type="ECO:0000313" key="2">
    <source>
        <dbReference type="Proteomes" id="UP000281553"/>
    </source>
</evidence>
<sequence>MADACKGIWDLKEDEVGLLEDILNHADLLEFISCSECMGEELDAGIVDSLTKPELFKNVDEKKKWRFNLRLALQLNRTDFLSEDMFAGVDRDMVPKKFVETSLLEDKRDFLQFLLDSGFPLHKYITPELIVKLYQADVKSNTPEKITMDVVEAVLSKTLGYKLNKCGQEADDESSSETSGE</sequence>
<name>A0A3P7LK84_DIBLA</name>
<dbReference type="AlphaFoldDB" id="A0A3P7LK84"/>
<reference evidence="1 2" key="1">
    <citation type="submission" date="2018-11" db="EMBL/GenBank/DDBJ databases">
        <authorList>
            <consortium name="Pathogen Informatics"/>
        </authorList>
    </citation>
    <scope>NUCLEOTIDE SEQUENCE [LARGE SCALE GENOMIC DNA]</scope>
</reference>
<dbReference type="EMBL" id="UYRU01050946">
    <property type="protein sequence ID" value="VDN11203.1"/>
    <property type="molecule type" value="Genomic_DNA"/>
</dbReference>
<dbReference type="Proteomes" id="UP000281553">
    <property type="component" value="Unassembled WGS sequence"/>
</dbReference>
<evidence type="ECO:0000313" key="1">
    <source>
        <dbReference type="EMBL" id="VDN11203.1"/>
    </source>
</evidence>
<gene>
    <name evidence="1" type="ORF">DILT_LOCUS7034</name>
</gene>
<proteinExistence type="predicted"/>
<organism evidence="1 2">
    <name type="scientific">Dibothriocephalus latus</name>
    <name type="common">Fish tapeworm</name>
    <name type="synonym">Diphyllobothrium latum</name>
    <dbReference type="NCBI Taxonomy" id="60516"/>
    <lineage>
        <taxon>Eukaryota</taxon>
        <taxon>Metazoa</taxon>
        <taxon>Spiralia</taxon>
        <taxon>Lophotrochozoa</taxon>
        <taxon>Platyhelminthes</taxon>
        <taxon>Cestoda</taxon>
        <taxon>Eucestoda</taxon>
        <taxon>Diphyllobothriidea</taxon>
        <taxon>Diphyllobothriidae</taxon>
        <taxon>Dibothriocephalus</taxon>
    </lineage>
</organism>